<dbReference type="InterPro" id="IPR024185">
    <property type="entry name" value="FTHF_cligase-like_sf"/>
</dbReference>
<accession>A0A425XZX9</accession>
<gene>
    <name evidence="2" type="ORF">DWB61_11365</name>
</gene>
<dbReference type="PIRSF" id="PIRSF020269">
    <property type="entry name" value="DUF1121"/>
    <property type="match status" value="1"/>
</dbReference>
<evidence type="ECO:0000313" key="3">
    <source>
        <dbReference type="Proteomes" id="UP000285794"/>
    </source>
</evidence>
<protein>
    <submittedName>
        <fullName evidence="2">Lactate utilization protein</fullName>
    </submittedName>
</protein>
<dbReference type="Pfam" id="PF02589">
    <property type="entry name" value="LUD_dom"/>
    <property type="match status" value="1"/>
</dbReference>
<dbReference type="OrthoDB" id="9809147at2"/>
<keyword evidence="3" id="KW-1185">Reference proteome</keyword>
<comment type="caution">
    <text evidence="2">The sequence shown here is derived from an EMBL/GenBank/DDBJ whole genome shotgun (WGS) entry which is preliminary data.</text>
</comment>
<reference evidence="2 3" key="1">
    <citation type="submission" date="2018-07" db="EMBL/GenBank/DDBJ databases">
        <title>Draft genome sequence of Ancylomarina sp. M1P.</title>
        <authorList>
            <person name="Yadav S."/>
            <person name="Villanueva L."/>
            <person name="Damste J.S.S."/>
        </authorList>
    </citation>
    <scope>NUCLEOTIDE SEQUENCE [LARGE SCALE GENOMIC DNA]</scope>
    <source>
        <strain evidence="2 3">M1P</strain>
    </source>
</reference>
<dbReference type="Proteomes" id="UP000285794">
    <property type="component" value="Unassembled WGS sequence"/>
</dbReference>
<dbReference type="PANTHER" id="PTHR36179">
    <property type="entry name" value="LUD_DOM DOMAIN-CONTAINING PROTEIN"/>
    <property type="match status" value="1"/>
</dbReference>
<dbReference type="InterPro" id="IPR003741">
    <property type="entry name" value="LUD_dom"/>
</dbReference>
<dbReference type="InterPro" id="IPR009501">
    <property type="entry name" value="UCP020269"/>
</dbReference>
<organism evidence="2 3">
    <name type="scientific">Ancylomarina euxinus</name>
    <dbReference type="NCBI Taxonomy" id="2283627"/>
    <lineage>
        <taxon>Bacteria</taxon>
        <taxon>Pseudomonadati</taxon>
        <taxon>Bacteroidota</taxon>
        <taxon>Bacteroidia</taxon>
        <taxon>Marinilabiliales</taxon>
        <taxon>Marinifilaceae</taxon>
        <taxon>Ancylomarina</taxon>
    </lineage>
</organism>
<name>A0A425XZX9_9BACT</name>
<proteinExistence type="predicted"/>
<sequence>MDKTDLHNVIKQLELNNFEVFLTENIQSARNVFENEILKGIKYSSVSYADSITMHKTGILDLLRNIDSLEFIDTFNHDDSWKEQIDKRKKALTADLFVTGTNALTEKGQLVNLDMIGNRVAPLAFGPRHVVLFIGTNKIVKNLDEAFNRIRTISAPLNAKRHDDLKTPCQKTGICYDCKSPQRICNTWTITEKSYPKNRIKIILIDQDLGY</sequence>
<feature type="domain" description="LUD" evidence="1">
    <location>
        <begin position="8"/>
        <end position="205"/>
    </location>
</feature>
<evidence type="ECO:0000313" key="2">
    <source>
        <dbReference type="EMBL" id="RRG21011.1"/>
    </source>
</evidence>
<dbReference type="PANTHER" id="PTHR36179:SF2">
    <property type="entry name" value="LUD DOMAIN-CONTAINING PROTEIN"/>
    <property type="match status" value="1"/>
</dbReference>
<dbReference type="Gene3D" id="3.40.50.10420">
    <property type="entry name" value="NagB/RpiA/CoA transferase-like"/>
    <property type="match status" value="1"/>
</dbReference>
<dbReference type="AlphaFoldDB" id="A0A425XZX9"/>
<dbReference type="RefSeq" id="WP_125031010.1">
    <property type="nucleotide sequence ID" value="NZ_JAPXVP010000009.1"/>
</dbReference>
<dbReference type="EMBL" id="QQWG01000010">
    <property type="protein sequence ID" value="RRG21011.1"/>
    <property type="molecule type" value="Genomic_DNA"/>
</dbReference>
<evidence type="ECO:0000259" key="1">
    <source>
        <dbReference type="Pfam" id="PF02589"/>
    </source>
</evidence>